<keyword evidence="2" id="KW-0175">Coiled coil</keyword>
<dbReference type="Proteomes" id="UP000887540">
    <property type="component" value="Unplaced"/>
</dbReference>
<dbReference type="GO" id="GO:0005813">
    <property type="term" value="C:centrosome"/>
    <property type="evidence" value="ECO:0007669"/>
    <property type="project" value="TreeGrafter"/>
</dbReference>
<evidence type="ECO:0000256" key="3">
    <source>
        <dbReference type="SAM" id="MobiDB-lite"/>
    </source>
</evidence>
<dbReference type="GO" id="GO:0016477">
    <property type="term" value="P:cell migration"/>
    <property type="evidence" value="ECO:0007669"/>
    <property type="project" value="TreeGrafter"/>
</dbReference>
<dbReference type="PANTHER" id="PTHR10921:SF1">
    <property type="entry name" value="NUCLEAR DISTRIBUTION PROTEIN NUDE HOMOLOG"/>
    <property type="match status" value="1"/>
</dbReference>
<evidence type="ECO:0000313" key="5">
    <source>
        <dbReference type="WBParaSite" id="ACRNAN_scaffold489.g19823.t1"/>
    </source>
</evidence>
<organism evidence="4 5">
    <name type="scientific">Acrobeloides nanus</name>
    <dbReference type="NCBI Taxonomy" id="290746"/>
    <lineage>
        <taxon>Eukaryota</taxon>
        <taxon>Metazoa</taxon>
        <taxon>Ecdysozoa</taxon>
        <taxon>Nematoda</taxon>
        <taxon>Chromadorea</taxon>
        <taxon>Rhabditida</taxon>
        <taxon>Tylenchina</taxon>
        <taxon>Cephalobomorpha</taxon>
        <taxon>Cephaloboidea</taxon>
        <taxon>Cephalobidae</taxon>
        <taxon>Acrobeloides</taxon>
    </lineage>
</organism>
<dbReference type="GO" id="GO:0005871">
    <property type="term" value="C:kinesin complex"/>
    <property type="evidence" value="ECO:0007669"/>
    <property type="project" value="TreeGrafter"/>
</dbReference>
<evidence type="ECO:0000256" key="1">
    <source>
        <dbReference type="ARBA" id="ARBA00007429"/>
    </source>
</evidence>
<dbReference type="WBParaSite" id="ACRNAN_scaffold489.g19823.t1">
    <property type="protein sequence ID" value="ACRNAN_scaffold489.g19823.t1"/>
    <property type="gene ID" value="ACRNAN_scaffold489.g19823"/>
</dbReference>
<comment type="similarity">
    <text evidence="1">Belongs to the nudE family.</text>
</comment>
<proteinExistence type="inferred from homology"/>
<dbReference type="GO" id="GO:0047496">
    <property type="term" value="P:vesicle transport along microtubule"/>
    <property type="evidence" value="ECO:0007669"/>
    <property type="project" value="TreeGrafter"/>
</dbReference>
<evidence type="ECO:0000256" key="2">
    <source>
        <dbReference type="ARBA" id="ARBA00023054"/>
    </source>
</evidence>
<name>A0A914E045_9BILA</name>
<dbReference type="GO" id="GO:0007100">
    <property type="term" value="P:mitotic centrosome separation"/>
    <property type="evidence" value="ECO:0007669"/>
    <property type="project" value="TreeGrafter"/>
</dbReference>
<keyword evidence="4" id="KW-1185">Reference proteome</keyword>
<dbReference type="GO" id="GO:0000132">
    <property type="term" value="P:establishment of mitotic spindle orientation"/>
    <property type="evidence" value="ECO:0007669"/>
    <property type="project" value="TreeGrafter"/>
</dbReference>
<feature type="region of interest" description="Disordered" evidence="3">
    <location>
        <begin position="138"/>
        <end position="169"/>
    </location>
</feature>
<accession>A0A914E045</accession>
<reference evidence="5" key="1">
    <citation type="submission" date="2022-11" db="UniProtKB">
        <authorList>
            <consortium name="WormBaseParasite"/>
        </authorList>
    </citation>
    <scope>IDENTIFICATION</scope>
</reference>
<dbReference type="Gene3D" id="6.10.250.1080">
    <property type="match status" value="1"/>
</dbReference>
<dbReference type="GO" id="GO:0051642">
    <property type="term" value="P:centrosome localization"/>
    <property type="evidence" value="ECO:0007669"/>
    <property type="project" value="TreeGrafter"/>
</dbReference>
<dbReference type="AlphaFoldDB" id="A0A914E045"/>
<sequence>MEDLLDGEVQSLQKSNQTLSTQNSKLTQDFKRVQERLEAERKSFLSTETLLKAQSNEANTRIMTLSDKVRTLEQSNDDLERQDRINSQLIMDLQNKYAEHLERYALLENELAEIRLKNEERMQLREELDEPLKAIDLNSNSSEVPNHAKLEKHNGYRRHKSSSSSGRSINRQSFSYSLQVVSDLNNKINDLEKIINIRHRNGLNILDSTRLG</sequence>
<feature type="region of interest" description="Disordered" evidence="3">
    <location>
        <begin position="1"/>
        <end position="23"/>
    </location>
</feature>
<dbReference type="PANTHER" id="PTHR10921">
    <property type="entry name" value="NUCLEAR DISTRIBUTION PROTEIN NUDE HOMOLOG 1"/>
    <property type="match status" value="1"/>
</dbReference>
<evidence type="ECO:0000313" key="4">
    <source>
        <dbReference type="Proteomes" id="UP000887540"/>
    </source>
</evidence>
<dbReference type="GO" id="GO:0008017">
    <property type="term" value="F:microtubule binding"/>
    <property type="evidence" value="ECO:0007669"/>
    <property type="project" value="InterPro"/>
</dbReference>
<dbReference type="GO" id="GO:0000776">
    <property type="term" value="C:kinetochore"/>
    <property type="evidence" value="ECO:0007669"/>
    <property type="project" value="TreeGrafter"/>
</dbReference>
<feature type="compositionally biased region" description="Polar residues" evidence="3">
    <location>
        <begin position="10"/>
        <end position="23"/>
    </location>
</feature>
<dbReference type="InterPro" id="IPR033494">
    <property type="entry name" value="NUDE"/>
</dbReference>
<protein>
    <submittedName>
        <fullName evidence="5">Uncharacterized protein</fullName>
    </submittedName>
</protein>
<dbReference type="GO" id="GO:0007020">
    <property type="term" value="P:microtubule nucleation"/>
    <property type="evidence" value="ECO:0007669"/>
    <property type="project" value="TreeGrafter"/>
</dbReference>
<dbReference type="GO" id="GO:0007059">
    <property type="term" value="P:chromosome segregation"/>
    <property type="evidence" value="ECO:0007669"/>
    <property type="project" value="TreeGrafter"/>
</dbReference>